<reference evidence="5" key="1">
    <citation type="submission" date="2020-06" db="EMBL/GenBank/DDBJ databases">
        <authorList>
            <consortium name="Plant Systems Biology data submission"/>
        </authorList>
    </citation>
    <scope>NUCLEOTIDE SEQUENCE</scope>
    <source>
        <strain evidence="5">D6</strain>
    </source>
</reference>
<feature type="compositionally biased region" description="Basic residues" evidence="3">
    <location>
        <begin position="727"/>
        <end position="738"/>
    </location>
</feature>
<dbReference type="Proteomes" id="UP001153069">
    <property type="component" value="Unassembled WGS sequence"/>
</dbReference>
<feature type="region of interest" description="Disordered" evidence="3">
    <location>
        <begin position="688"/>
        <end position="738"/>
    </location>
</feature>
<dbReference type="PROSITE" id="PS51635">
    <property type="entry name" value="PNPLA"/>
    <property type="match status" value="1"/>
</dbReference>
<sequence length="836" mass="91744">MSTGLSSVVFNKSVVGGVGATPIIKRISRISWKMVALLLILFLCITDAAIRPSPGGVGGNKVAARRPLPRLWYRRFEEGSVEDAGRRIPRLDQLRNKKSEKTPYPRGFAVDLSLLPEEQTISREALASELTTLLQGIESIANDLDRGVFPPLGIATGAAEDIVTGAAKDATSRKPKKQSTTKADKLQKIKTVQELRQAVLDDGKELKELQLDPEAQLLVNATAQELLNHDVVELMVQRFKSGSTPGNRAPGDNARLALAIEGGGMRGAVSAGMASAIACLGLHDTFDAIYGSSAGSVVGSYMISRQMCMDVYVDILPAAKRTFVCTKRIMSALAVTAMNMFLSGVKQRATRMGSKNTSAEDNEKTKGFASKLSPGMNISFVLDGIMGPEHGIRPIDMEAFQRNAKMQPLRVASSYAKDGKLYSRCFGSEDFFGDKRAVREDGTREGLFACLEPSMTVPGATGPPSRLKTHGSDDEAIPYFDAFCFEPLPYRSAVEEGATHVLVLCSRPEGFVPKTKPGVYEQAIAPLYFKSHGEPEVADFFYRGGQLYIYLEDLLTVEEGKVAGMKKQGPVSVPPPRLLYGVDADHENRELATHRDEKWKKAHLLPLKVPFGTPELKTLEQEKDTVREAVKGGFAAAFDLLAPAIGLNTHHHLTGAEVAALIFPKKAGMLDEIILREKLRIDGVHIEHREHHHSSTTETTQEVGKASSGRRRRRNRASPQEVDKTPSGRRRRIRARRDRFLRNARHVLSILARNKRISEANNEKERMEHSIDSLLVVPDLTLHGGGTLDNDKQKAEHLLNSLPGLRYGRMPQLAANLHHVASSPETITTNDETRKA</sequence>
<dbReference type="OrthoDB" id="45309at2759"/>
<accession>A0A9N8D6N4</accession>
<dbReference type="EMBL" id="CAICTM010000002">
    <property type="protein sequence ID" value="CAB9496200.1"/>
    <property type="molecule type" value="Genomic_DNA"/>
</dbReference>
<dbReference type="GO" id="GO:0006629">
    <property type="term" value="P:lipid metabolic process"/>
    <property type="evidence" value="ECO:0007669"/>
    <property type="project" value="UniProtKB-KW"/>
</dbReference>
<feature type="domain" description="PNPLA" evidence="4">
    <location>
        <begin position="258"/>
        <end position="483"/>
    </location>
</feature>
<dbReference type="InterPro" id="IPR002641">
    <property type="entry name" value="PNPLA_dom"/>
</dbReference>
<gene>
    <name evidence="5" type="ORF">SEMRO_2_G001760.1</name>
</gene>
<feature type="short sequence motif" description="GXGXXG" evidence="2">
    <location>
        <begin position="262"/>
        <end position="267"/>
    </location>
</feature>
<dbReference type="InterPro" id="IPR016035">
    <property type="entry name" value="Acyl_Trfase/lysoPLipase"/>
</dbReference>
<dbReference type="Gene3D" id="3.40.1090.10">
    <property type="entry name" value="Cytosolic phospholipase A2 catalytic domain"/>
    <property type="match status" value="1"/>
</dbReference>
<dbReference type="Pfam" id="PF01734">
    <property type="entry name" value="Patatin"/>
    <property type="match status" value="1"/>
</dbReference>
<evidence type="ECO:0000313" key="6">
    <source>
        <dbReference type="Proteomes" id="UP001153069"/>
    </source>
</evidence>
<comment type="caution">
    <text evidence="5">The sequence shown here is derived from an EMBL/GenBank/DDBJ whole genome shotgun (WGS) entry which is preliminary data.</text>
</comment>
<name>A0A9N8D6N4_9STRA</name>
<feature type="short sequence motif" description="GXSXG" evidence="2">
    <location>
        <begin position="291"/>
        <end position="295"/>
    </location>
</feature>
<evidence type="ECO:0000313" key="5">
    <source>
        <dbReference type="EMBL" id="CAB9496200.1"/>
    </source>
</evidence>
<organism evidence="5 6">
    <name type="scientific">Seminavis robusta</name>
    <dbReference type="NCBI Taxonomy" id="568900"/>
    <lineage>
        <taxon>Eukaryota</taxon>
        <taxon>Sar</taxon>
        <taxon>Stramenopiles</taxon>
        <taxon>Ochrophyta</taxon>
        <taxon>Bacillariophyta</taxon>
        <taxon>Bacillariophyceae</taxon>
        <taxon>Bacillariophycidae</taxon>
        <taxon>Naviculales</taxon>
        <taxon>Naviculaceae</taxon>
        <taxon>Seminavis</taxon>
    </lineage>
</organism>
<feature type="region of interest" description="Disordered" evidence="3">
    <location>
        <begin position="166"/>
        <end position="185"/>
    </location>
</feature>
<dbReference type="AlphaFoldDB" id="A0A9N8D6N4"/>
<evidence type="ECO:0000256" key="1">
    <source>
        <dbReference type="ARBA" id="ARBA00023098"/>
    </source>
</evidence>
<keyword evidence="6" id="KW-1185">Reference proteome</keyword>
<evidence type="ECO:0000256" key="2">
    <source>
        <dbReference type="PROSITE-ProRule" id="PRU01161"/>
    </source>
</evidence>
<dbReference type="SUPFAM" id="SSF52151">
    <property type="entry name" value="FabD/lysophospholipase-like"/>
    <property type="match status" value="1"/>
</dbReference>
<keyword evidence="1" id="KW-0443">Lipid metabolism</keyword>
<protein>
    <submittedName>
        <fullName evidence="5">Patatin-like phospholipase</fullName>
    </submittedName>
</protein>
<evidence type="ECO:0000259" key="4">
    <source>
        <dbReference type="PROSITE" id="PS51635"/>
    </source>
</evidence>
<proteinExistence type="predicted"/>
<evidence type="ECO:0000256" key="3">
    <source>
        <dbReference type="SAM" id="MobiDB-lite"/>
    </source>
</evidence>
<comment type="caution">
    <text evidence="2">Lacks conserved residue(s) required for the propagation of feature annotation.</text>
</comment>